<gene>
    <name evidence="2" type="primary">LOC110806196</name>
</gene>
<sequence>MAQKVAVLKLKMMVDVKAKKVVFAESGKEFVDFLFDIMNLPLATVVKLLNAKDMVGCLGELYKSIETLDTGYFEGNQNKDSVLKPSTAVVVPLLSLKEFPTTIKYSKCKVPAHKCISDYPSAICPVCRSEMSESSFTYVTPKTSSSNTYVKGPATYMVMDNLAVKPMSIALIKSHVEDFDKLEEKEVQVGLQEGLAILKASFETDMVLTNVFLGKKIKGCKPSSS</sequence>
<accession>A0A9R0JG88</accession>
<keyword evidence="1" id="KW-1185">Reference proteome</keyword>
<organism evidence="1 2">
    <name type="scientific">Spinacia oleracea</name>
    <name type="common">Spinach</name>
    <dbReference type="NCBI Taxonomy" id="3562"/>
    <lineage>
        <taxon>Eukaryota</taxon>
        <taxon>Viridiplantae</taxon>
        <taxon>Streptophyta</taxon>
        <taxon>Embryophyta</taxon>
        <taxon>Tracheophyta</taxon>
        <taxon>Spermatophyta</taxon>
        <taxon>Magnoliopsida</taxon>
        <taxon>eudicotyledons</taxon>
        <taxon>Gunneridae</taxon>
        <taxon>Pentapetalae</taxon>
        <taxon>Caryophyllales</taxon>
        <taxon>Chenopodiaceae</taxon>
        <taxon>Chenopodioideae</taxon>
        <taxon>Anserineae</taxon>
        <taxon>Spinacia</taxon>
    </lineage>
</organism>
<dbReference type="RefSeq" id="XP_021867522.1">
    <property type="nucleotide sequence ID" value="XM_022011830.2"/>
</dbReference>
<reference evidence="2" key="2">
    <citation type="submission" date="2025-08" db="UniProtKB">
        <authorList>
            <consortium name="RefSeq"/>
        </authorList>
    </citation>
    <scope>IDENTIFICATION</scope>
    <source>
        <tissue evidence="2">Leaf</tissue>
    </source>
</reference>
<dbReference type="AlphaFoldDB" id="A0A9R0JG88"/>
<evidence type="ECO:0008006" key="3">
    <source>
        <dbReference type="Google" id="ProtNLM"/>
    </source>
</evidence>
<dbReference type="GeneID" id="110806196"/>
<dbReference type="KEGG" id="soe:110806196"/>
<reference evidence="1" key="1">
    <citation type="journal article" date="2021" name="Nat. Commun.">
        <title>Genomic analyses provide insights into spinach domestication and the genetic basis of agronomic traits.</title>
        <authorList>
            <person name="Cai X."/>
            <person name="Sun X."/>
            <person name="Xu C."/>
            <person name="Sun H."/>
            <person name="Wang X."/>
            <person name="Ge C."/>
            <person name="Zhang Z."/>
            <person name="Wang Q."/>
            <person name="Fei Z."/>
            <person name="Jiao C."/>
            <person name="Wang Q."/>
        </authorList>
    </citation>
    <scope>NUCLEOTIDE SEQUENCE [LARGE SCALE GENOMIC DNA]</scope>
    <source>
        <strain evidence="1">cv. Varoflay</strain>
    </source>
</reference>
<name>A0A9R0JG88_SPIOL</name>
<proteinExistence type="predicted"/>
<dbReference type="PANTHER" id="PTHR33103">
    <property type="entry name" value="OS01G0153900 PROTEIN"/>
    <property type="match status" value="1"/>
</dbReference>
<dbReference type="Proteomes" id="UP000813463">
    <property type="component" value="Chromosome 1"/>
</dbReference>
<evidence type="ECO:0000313" key="2">
    <source>
        <dbReference type="RefSeq" id="XP_021867522.1"/>
    </source>
</evidence>
<evidence type="ECO:0000313" key="1">
    <source>
        <dbReference type="Proteomes" id="UP000813463"/>
    </source>
</evidence>
<dbReference type="Pfam" id="PF05056">
    <property type="entry name" value="DUF674"/>
    <property type="match status" value="1"/>
</dbReference>
<dbReference type="InterPro" id="IPR007750">
    <property type="entry name" value="DUF674"/>
</dbReference>
<protein>
    <recommendedName>
        <fullName evidence="3">DUF674 domain-containing protein</fullName>
    </recommendedName>
</protein>
<dbReference type="PANTHER" id="PTHR33103:SF19">
    <property type="entry name" value="OS09G0544700 PROTEIN"/>
    <property type="match status" value="1"/>
</dbReference>